<keyword evidence="4" id="KW-1185">Reference proteome</keyword>
<evidence type="ECO:0000259" key="2">
    <source>
        <dbReference type="Pfam" id="PF02230"/>
    </source>
</evidence>
<organism evidence="3 4">
    <name type="scientific">Flavobacterium frigidarium</name>
    <dbReference type="NCBI Taxonomy" id="99286"/>
    <lineage>
        <taxon>Bacteria</taxon>
        <taxon>Pseudomonadati</taxon>
        <taxon>Bacteroidota</taxon>
        <taxon>Flavobacteriia</taxon>
        <taxon>Flavobacteriales</taxon>
        <taxon>Flavobacteriaceae</taxon>
        <taxon>Flavobacterium</taxon>
    </lineage>
</organism>
<dbReference type="Pfam" id="PF02230">
    <property type="entry name" value="Abhydrolase_2"/>
    <property type="match status" value="1"/>
</dbReference>
<dbReference type="PANTHER" id="PTHR43037">
    <property type="entry name" value="UNNAMED PRODUCT-RELATED"/>
    <property type="match status" value="1"/>
</dbReference>
<keyword evidence="1" id="KW-0732">Signal</keyword>
<dbReference type="SUPFAM" id="SSF53474">
    <property type="entry name" value="alpha/beta-Hydrolases"/>
    <property type="match status" value="1"/>
</dbReference>
<sequence length="231" mass="26995">MKKILVLLLFSFVCKAQNETTGFLKSQIKTDFELSYILNKPDNYKSNMPLIIYLHGSGEKGSDLQKIKSHGPLKYLETHKLDCFVLAPQCPDDKYWDSDQLYILIKKIVSENKIDPSRIYLTGLSMGAWGCWNLAYKHPELFAALVPIAGYVDRIPMIEECKIANIPIRMFHGLLDDVVNVDYSIVMYKRLQKCNKNIKLEIFDDAWHDSWTRVYENPEIYKWMLDQKKIF</sequence>
<reference evidence="3 4" key="1">
    <citation type="submission" date="2023-05" db="EMBL/GenBank/DDBJ databases">
        <title>Adaptations of aquatic viruses from atmosphere-close ecosystems of the Central Arctic Ocean.</title>
        <authorList>
            <person name="Rahlff J."/>
            <person name="Holmfeldt K."/>
        </authorList>
    </citation>
    <scope>NUCLEOTIDE SEQUENCE [LARGE SCALE GENOMIC DNA]</scope>
    <source>
        <strain evidence="3 4">Arc14</strain>
    </source>
</reference>
<dbReference type="EMBL" id="JASMRN010000002">
    <property type="protein sequence ID" value="MEZ7514101.1"/>
    <property type="molecule type" value="Genomic_DNA"/>
</dbReference>
<evidence type="ECO:0000313" key="3">
    <source>
        <dbReference type="EMBL" id="MEZ7514101.1"/>
    </source>
</evidence>
<accession>A0ABV4K9W1</accession>
<comment type="caution">
    <text evidence="3">The sequence shown here is derived from an EMBL/GenBank/DDBJ whole genome shotgun (WGS) entry which is preliminary data.</text>
</comment>
<gene>
    <name evidence="3" type="ORF">QO192_02270</name>
</gene>
<keyword evidence="3" id="KW-0378">Hydrolase</keyword>
<protein>
    <submittedName>
        <fullName evidence="3">Dienelactone hydrolase family protein</fullName>
    </submittedName>
</protein>
<name>A0ABV4K9W1_9FLAO</name>
<dbReference type="RefSeq" id="WP_371567610.1">
    <property type="nucleotide sequence ID" value="NZ_JASMRN010000002.1"/>
</dbReference>
<proteinExistence type="predicted"/>
<dbReference type="GO" id="GO:0016787">
    <property type="term" value="F:hydrolase activity"/>
    <property type="evidence" value="ECO:0007669"/>
    <property type="project" value="UniProtKB-KW"/>
</dbReference>
<feature type="domain" description="Phospholipase/carboxylesterase/thioesterase" evidence="2">
    <location>
        <begin position="104"/>
        <end position="213"/>
    </location>
</feature>
<dbReference type="InterPro" id="IPR029058">
    <property type="entry name" value="AB_hydrolase_fold"/>
</dbReference>
<dbReference type="Proteomes" id="UP001568894">
    <property type="component" value="Unassembled WGS sequence"/>
</dbReference>
<dbReference type="Gene3D" id="3.40.50.1820">
    <property type="entry name" value="alpha/beta hydrolase"/>
    <property type="match status" value="1"/>
</dbReference>
<evidence type="ECO:0000313" key="4">
    <source>
        <dbReference type="Proteomes" id="UP001568894"/>
    </source>
</evidence>
<dbReference type="PANTHER" id="PTHR43037:SF1">
    <property type="entry name" value="BLL1128 PROTEIN"/>
    <property type="match status" value="1"/>
</dbReference>
<evidence type="ECO:0000256" key="1">
    <source>
        <dbReference type="ARBA" id="ARBA00022729"/>
    </source>
</evidence>
<dbReference type="InterPro" id="IPR050955">
    <property type="entry name" value="Plant_Biomass_Hydrol_Est"/>
</dbReference>
<dbReference type="InterPro" id="IPR003140">
    <property type="entry name" value="PLipase/COase/thioEstase"/>
</dbReference>